<dbReference type="InterPro" id="IPR046357">
    <property type="entry name" value="PPIase_dom_sf"/>
</dbReference>
<evidence type="ECO:0000259" key="9">
    <source>
        <dbReference type="PROSITE" id="PS50198"/>
    </source>
</evidence>
<dbReference type="EMBL" id="JASJEV010000014">
    <property type="protein sequence ID" value="MDJ1159924.1"/>
    <property type="molecule type" value="Genomic_DNA"/>
</dbReference>
<sequence length="277" mass="29748">MGCSIRTPNLDAGQARVSVNGVAIERAAIAREVQHHPAPSPTAAWKRAAQALVVRELLLQEARRLGLAPAPRTDAAGRRETDEEALIRALVEREVVTPVPDEETCRRYYEQNRHRFRSPDICEAAHILFAARRDDAEAFAAARAQAEAVLALLRERPGAFAELARIHSACPSAAQGGNLGQITPGETTPEFEAALVALAPGELTPEPVVTRYGVHIIRLAQRHPGRELPFALVHARIAAYLAVAVEQRAMAQYVGVLAGRATITGVEMGAAAGPLVQ</sequence>
<evidence type="ECO:0000256" key="2">
    <source>
        <dbReference type="ARBA" id="ARBA00007656"/>
    </source>
</evidence>
<evidence type="ECO:0000313" key="11">
    <source>
        <dbReference type="Proteomes" id="UP001321492"/>
    </source>
</evidence>
<evidence type="ECO:0000256" key="1">
    <source>
        <dbReference type="ARBA" id="ARBA00000971"/>
    </source>
</evidence>
<dbReference type="PROSITE" id="PS01096">
    <property type="entry name" value="PPIC_PPIASE_1"/>
    <property type="match status" value="1"/>
</dbReference>
<dbReference type="GO" id="GO:0016853">
    <property type="term" value="F:isomerase activity"/>
    <property type="evidence" value="ECO:0007669"/>
    <property type="project" value="UniProtKB-KW"/>
</dbReference>
<evidence type="ECO:0000256" key="5">
    <source>
        <dbReference type="ARBA" id="ARBA00023110"/>
    </source>
</evidence>
<reference evidence="10 11" key="1">
    <citation type="submission" date="2023-05" db="EMBL/GenBank/DDBJ databases">
        <title>Chelatococcus sp. nov., a moderately thermophilic bacterium isolated from hot spring microbial mat.</title>
        <authorList>
            <person name="Hu C.-J."/>
            <person name="Li W.-J."/>
        </authorList>
    </citation>
    <scope>NUCLEOTIDE SEQUENCE [LARGE SCALE GENOMIC DNA]</scope>
    <source>
        <strain evidence="10 11">SYSU G07232</strain>
    </source>
</reference>
<dbReference type="RefSeq" id="WP_283741922.1">
    <property type="nucleotide sequence ID" value="NZ_JASJEV010000014.1"/>
</dbReference>
<name>A0ABT7AMA1_9HYPH</name>
<evidence type="ECO:0000256" key="6">
    <source>
        <dbReference type="ARBA" id="ARBA00030642"/>
    </source>
</evidence>
<dbReference type="PROSITE" id="PS50198">
    <property type="entry name" value="PPIC_PPIASE_2"/>
    <property type="match status" value="1"/>
</dbReference>
<organism evidence="10 11">
    <name type="scientific">Chelatococcus albus</name>
    <dbReference type="NCBI Taxonomy" id="3047466"/>
    <lineage>
        <taxon>Bacteria</taxon>
        <taxon>Pseudomonadati</taxon>
        <taxon>Pseudomonadota</taxon>
        <taxon>Alphaproteobacteria</taxon>
        <taxon>Hyphomicrobiales</taxon>
        <taxon>Chelatococcaceae</taxon>
        <taxon>Chelatococcus</taxon>
    </lineage>
</organism>
<dbReference type="Pfam" id="PF00639">
    <property type="entry name" value="Rotamase"/>
    <property type="match status" value="1"/>
</dbReference>
<protein>
    <recommendedName>
        <fullName evidence="4">Parvulin-like PPIase</fullName>
        <ecNumber evidence="3">5.2.1.8</ecNumber>
    </recommendedName>
    <alternativeName>
        <fullName evidence="6">Peptidyl-prolyl cis-trans isomerase plp</fullName>
    </alternativeName>
    <alternativeName>
        <fullName evidence="7">Rotamase plp</fullName>
    </alternativeName>
</protein>
<dbReference type="EC" id="5.2.1.8" evidence="3"/>
<comment type="caution">
    <text evidence="10">The sequence shown here is derived from an EMBL/GenBank/DDBJ whole genome shotgun (WGS) entry which is preliminary data.</text>
</comment>
<feature type="domain" description="PpiC" evidence="9">
    <location>
        <begin position="119"/>
        <end position="221"/>
    </location>
</feature>
<keyword evidence="11" id="KW-1185">Reference proteome</keyword>
<keyword evidence="8 10" id="KW-0413">Isomerase</keyword>
<dbReference type="PANTHER" id="PTHR47245:SF2">
    <property type="entry name" value="PEPTIDYL-PROLYL CIS-TRANS ISOMERASE HP_0175-RELATED"/>
    <property type="match status" value="1"/>
</dbReference>
<dbReference type="PANTHER" id="PTHR47245">
    <property type="entry name" value="PEPTIDYLPROLYL ISOMERASE"/>
    <property type="match status" value="1"/>
</dbReference>
<evidence type="ECO:0000256" key="3">
    <source>
        <dbReference type="ARBA" id="ARBA00013194"/>
    </source>
</evidence>
<evidence type="ECO:0000256" key="8">
    <source>
        <dbReference type="PROSITE-ProRule" id="PRU00278"/>
    </source>
</evidence>
<evidence type="ECO:0000313" key="10">
    <source>
        <dbReference type="EMBL" id="MDJ1159924.1"/>
    </source>
</evidence>
<evidence type="ECO:0000256" key="7">
    <source>
        <dbReference type="ARBA" id="ARBA00031484"/>
    </source>
</evidence>
<dbReference type="InterPro" id="IPR000297">
    <property type="entry name" value="PPIase_PpiC"/>
</dbReference>
<dbReference type="InterPro" id="IPR023058">
    <property type="entry name" value="PPIase_PpiC_CS"/>
</dbReference>
<dbReference type="Proteomes" id="UP001321492">
    <property type="component" value="Unassembled WGS sequence"/>
</dbReference>
<comment type="similarity">
    <text evidence="2">Belongs to the PpiC/parvulin rotamase family.</text>
</comment>
<dbReference type="SUPFAM" id="SSF109998">
    <property type="entry name" value="Triger factor/SurA peptide-binding domain-like"/>
    <property type="match status" value="1"/>
</dbReference>
<dbReference type="InterPro" id="IPR027304">
    <property type="entry name" value="Trigger_fact/SurA_dom_sf"/>
</dbReference>
<evidence type="ECO:0000256" key="4">
    <source>
        <dbReference type="ARBA" id="ARBA00018370"/>
    </source>
</evidence>
<gene>
    <name evidence="10" type="ORF">QNA08_17035</name>
</gene>
<keyword evidence="5 8" id="KW-0697">Rotamase</keyword>
<accession>A0ABT7AMA1</accession>
<dbReference type="Gene3D" id="3.10.50.40">
    <property type="match status" value="1"/>
</dbReference>
<dbReference type="SUPFAM" id="SSF54534">
    <property type="entry name" value="FKBP-like"/>
    <property type="match status" value="1"/>
</dbReference>
<dbReference type="InterPro" id="IPR050245">
    <property type="entry name" value="PrsA_foldase"/>
</dbReference>
<comment type="catalytic activity">
    <reaction evidence="1">
        <text>[protein]-peptidylproline (omega=180) = [protein]-peptidylproline (omega=0)</text>
        <dbReference type="Rhea" id="RHEA:16237"/>
        <dbReference type="Rhea" id="RHEA-COMP:10747"/>
        <dbReference type="Rhea" id="RHEA-COMP:10748"/>
        <dbReference type="ChEBI" id="CHEBI:83833"/>
        <dbReference type="ChEBI" id="CHEBI:83834"/>
        <dbReference type="EC" id="5.2.1.8"/>
    </reaction>
</comment>
<proteinExistence type="inferred from homology"/>